<dbReference type="AlphaFoldDB" id="A0A9X3EI11"/>
<gene>
    <name evidence="1" type="ORF">OV079_02515</name>
</gene>
<protein>
    <submittedName>
        <fullName evidence="1">Uncharacterized protein</fullName>
    </submittedName>
</protein>
<evidence type="ECO:0000313" key="1">
    <source>
        <dbReference type="EMBL" id="MCY1004459.1"/>
    </source>
</evidence>
<comment type="caution">
    <text evidence="1">The sequence shown here is derived from an EMBL/GenBank/DDBJ whole genome shotgun (WGS) entry which is preliminary data.</text>
</comment>
<proteinExistence type="predicted"/>
<dbReference type="EMBL" id="JAPNKE010000002">
    <property type="protein sequence ID" value="MCY1004459.1"/>
    <property type="molecule type" value="Genomic_DNA"/>
</dbReference>
<accession>A0A9X3EI11</accession>
<evidence type="ECO:0000313" key="2">
    <source>
        <dbReference type="Proteomes" id="UP001150924"/>
    </source>
</evidence>
<reference evidence="1" key="1">
    <citation type="submission" date="2022-11" db="EMBL/GenBank/DDBJ databases">
        <title>Minimal conservation of predation-associated metabolite biosynthetic gene clusters underscores biosynthetic potential of Myxococcota including descriptions for ten novel species: Archangium lansinium sp. nov., Myxococcus landrumus sp. nov., Nannocystis bai.</title>
        <authorList>
            <person name="Ahearne A."/>
            <person name="Stevens C."/>
            <person name="Phillips K."/>
        </authorList>
    </citation>
    <scope>NUCLEOTIDE SEQUENCE</scope>
    <source>
        <strain evidence="1">Na p29</strain>
    </source>
</reference>
<sequence>MRFRWTSADAADVSIRVHDTIEVTYDRFRLVSDALAYYLGHVIWTVDPTIARSITNLDSVPDGDPAFAAIPLTERLDETNGVIALEATMHDPAWQANHPGWSLSPAQQYWQILRDFEALRVPFLFGNPAAPITTTRNPSLGFLDLRREVVVALVSVGHLRWGASDFGVNQSGDVMHFDLNGHAGYPPADS</sequence>
<dbReference type="RefSeq" id="WP_267766009.1">
    <property type="nucleotide sequence ID" value="NZ_JAPNKE010000002.1"/>
</dbReference>
<dbReference type="Proteomes" id="UP001150924">
    <property type="component" value="Unassembled WGS sequence"/>
</dbReference>
<organism evidence="1 2">
    <name type="scientific">Nannocystis pusilla</name>
    <dbReference type="NCBI Taxonomy" id="889268"/>
    <lineage>
        <taxon>Bacteria</taxon>
        <taxon>Pseudomonadati</taxon>
        <taxon>Myxococcota</taxon>
        <taxon>Polyangia</taxon>
        <taxon>Nannocystales</taxon>
        <taxon>Nannocystaceae</taxon>
        <taxon>Nannocystis</taxon>
    </lineage>
</organism>
<keyword evidence="2" id="KW-1185">Reference proteome</keyword>
<name>A0A9X3EI11_9BACT</name>